<feature type="transmembrane region" description="Helical" evidence="6">
    <location>
        <begin position="145"/>
        <end position="166"/>
    </location>
</feature>
<dbReference type="Pfam" id="PF03706">
    <property type="entry name" value="LPG_synthase_TM"/>
    <property type="match status" value="1"/>
</dbReference>
<proteinExistence type="predicted"/>
<dbReference type="Gene3D" id="1.20.144.10">
    <property type="entry name" value="Phosphatidic acid phosphatase type 2/haloperoxidase"/>
    <property type="match status" value="1"/>
</dbReference>
<keyword evidence="5 6" id="KW-0472">Membrane</keyword>
<dbReference type="SUPFAM" id="SSF56112">
    <property type="entry name" value="Protein kinase-like (PK-like)"/>
    <property type="match status" value="1"/>
</dbReference>
<evidence type="ECO:0000313" key="9">
    <source>
        <dbReference type="Proteomes" id="UP000715441"/>
    </source>
</evidence>
<keyword evidence="9" id="KW-1185">Reference proteome</keyword>
<evidence type="ECO:0000256" key="2">
    <source>
        <dbReference type="ARBA" id="ARBA00022475"/>
    </source>
</evidence>
<feature type="transmembrane region" description="Helical" evidence="6">
    <location>
        <begin position="640"/>
        <end position="660"/>
    </location>
</feature>
<feature type="transmembrane region" description="Helical" evidence="6">
    <location>
        <begin position="101"/>
        <end position="125"/>
    </location>
</feature>
<dbReference type="InterPro" id="IPR000326">
    <property type="entry name" value="PAP2/HPO"/>
</dbReference>
<dbReference type="RefSeq" id="WP_168512255.1">
    <property type="nucleotide sequence ID" value="NZ_JAAXLS010000002.1"/>
</dbReference>
<feature type="transmembrane region" description="Helical" evidence="6">
    <location>
        <begin position="497"/>
        <end position="517"/>
    </location>
</feature>
<accession>A0ABX1J251</accession>
<evidence type="ECO:0000256" key="5">
    <source>
        <dbReference type="ARBA" id="ARBA00023136"/>
    </source>
</evidence>
<feature type="transmembrane region" description="Helical" evidence="6">
    <location>
        <begin position="529"/>
        <end position="553"/>
    </location>
</feature>
<protein>
    <submittedName>
        <fullName evidence="8">Phosphatase PAP2 family protein</fullName>
    </submittedName>
</protein>
<evidence type="ECO:0000259" key="7">
    <source>
        <dbReference type="Pfam" id="PF01569"/>
    </source>
</evidence>
<dbReference type="InterPro" id="IPR022791">
    <property type="entry name" value="L-PG_synthase/AglD"/>
</dbReference>
<dbReference type="InterPro" id="IPR011009">
    <property type="entry name" value="Kinase-like_dom_sf"/>
</dbReference>
<feature type="domain" description="Phosphatidic acid phosphatase type 2/haloperoxidase" evidence="7">
    <location>
        <begin position="146"/>
        <end position="213"/>
    </location>
</feature>
<feature type="transmembrane region" description="Helical" evidence="6">
    <location>
        <begin position="720"/>
        <end position="737"/>
    </location>
</feature>
<evidence type="ECO:0000313" key="8">
    <source>
        <dbReference type="EMBL" id="NKQ52435.1"/>
    </source>
</evidence>
<sequence length="796" mass="83597">MGRRIALGVPAAGKPPGPAALPLGRHPRDLVAVVAGIAVLVLCSLVVRAHAVNPVEAAIYQQLERIPPASIGVWRVLDWVGGWAGVVAVSAVALYTKRIRLGLHCAAAGAVGWALAKVADLLIGSRQVSPALLGPGVRPPPGDGFPFPATHAVMAAAVVAVAAPYIKSGYRRAGWVIVVLTGVAGVYLGHNLPVDVFAGVFLGWGIGGAFHLVLGAPGRRTSATVVFQALEQAGLEPAAVTPIRAHGRGPLEFVVTTTDSPDRLRVEVVRRLRRRAGLWYRLRRLLASLEVEDEPPLSSTYHEAEHEALVTMLAERGGVPTPPMVLACRAPDGSALLVRRHIDGRRLTRLAPGEISEPLLEALWGHIANLGDARIAHHDLRAKNVLVDGDGRPWLLNLTLSKAGATRARTDQDIAEALVSIASLVGVERAVASAVKALPPDRLEPALNYLQTLALPRRIRRQLRSQRETLTDLRETLADQIDRPLPTFRSPVRPSRVIGLLLVGAAIYTLLPQVATLRSVLDLVAQAGWGWLAATVGTGLLAIVLSAVSMVGASATALPFWRTTGVQFAAAFTGRTTPGGVGFFGINLAFMERLGIRRAQAVGVSMLNVAATGVIGGLWSVAGAFALGSAGMLTKVRIPFGWPVIASAAAVIVAGAAVLGSPWGRRRVVQPALRVLRELLATMRQPVRALQLWGGAAAYLAVSGLGLVTSLAAFHSTVPVFAVVTAFVIGHTFGHIIPTPGGLGAVESLTVGSLVAVGVGPAGAVAAVLVSRVLTYWLPVLPGIAVFRYLQHRRIV</sequence>
<name>A0ABX1J251_9PSEU</name>
<evidence type="ECO:0000256" key="1">
    <source>
        <dbReference type="ARBA" id="ARBA00004651"/>
    </source>
</evidence>
<feature type="transmembrane region" description="Helical" evidence="6">
    <location>
        <begin position="601"/>
        <end position="628"/>
    </location>
</feature>
<evidence type="ECO:0000256" key="6">
    <source>
        <dbReference type="SAM" id="Phobius"/>
    </source>
</evidence>
<dbReference type="Pfam" id="PF01569">
    <property type="entry name" value="PAP2"/>
    <property type="match status" value="1"/>
</dbReference>
<dbReference type="PANTHER" id="PTHR39087">
    <property type="entry name" value="UPF0104 MEMBRANE PROTEIN MJ1595"/>
    <property type="match status" value="1"/>
</dbReference>
<comment type="caution">
    <text evidence="8">The sequence shown here is derived from an EMBL/GenBank/DDBJ whole genome shotgun (WGS) entry which is preliminary data.</text>
</comment>
<dbReference type="PANTHER" id="PTHR39087:SF2">
    <property type="entry name" value="UPF0104 MEMBRANE PROTEIN MJ1595"/>
    <property type="match status" value="1"/>
</dbReference>
<feature type="transmembrane region" description="Helical" evidence="6">
    <location>
        <begin position="196"/>
        <end position="214"/>
    </location>
</feature>
<comment type="subcellular location">
    <subcellularLocation>
        <location evidence="1">Cell membrane</location>
        <topology evidence="1">Multi-pass membrane protein</topology>
    </subcellularLocation>
</comment>
<evidence type="ECO:0000256" key="4">
    <source>
        <dbReference type="ARBA" id="ARBA00022989"/>
    </source>
</evidence>
<dbReference type="InterPro" id="IPR036938">
    <property type="entry name" value="PAP2/HPO_sf"/>
</dbReference>
<reference evidence="8 9" key="1">
    <citation type="submission" date="2020-04" db="EMBL/GenBank/DDBJ databases">
        <title>Novel species.</title>
        <authorList>
            <person name="Teo W.F.A."/>
            <person name="Lipun K."/>
            <person name="Srisuk N."/>
            <person name="Duangmal K."/>
        </authorList>
    </citation>
    <scope>NUCLEOTIDE SEQUENCE [LARGE SCALE GENOMIC DNA]</scope>
    <source>
        <strain evidence="8 9">K13G38</strain>
    </source>
</reference>
<keyword evidence="4 6" id="KW-1133">Transmembrane helix</keyword>
<gene>
    <name evidence="8" type="ORF">HFP15_06040</name>
</gene>
<feature type="transmembrane region" description="Helical" evidence="6">
    <location>
        <begin position="774"/>
        <end position="790"/>
    </location>
</feature>
<organism evidence="8 9">
    <name type="scientific">Amycolatopsis acididurans</name>
    <dbReference type="NCBI Taxonomy" id="2724524"/>
    <lineage>
        <taxon>Bacteria</taxon>
        <taxon>Bacillati</taxon>
        <taxon>Actinomycetota</taxon>
        <taxon>Actinomycetes</taxon>
        <taxon>Pseudonocardiales</taxon>
        <taxon>Pseudonocardiaceae</taxon>
        <taxon>Amycolatopsis</taxon>
    </lineage>
</organism>
<feature type="transmembrane region" description="Helical" evidence="6">
    <location>
        <begin position="692"/>
        <end position="714"/>
    </location>
</feature>
<dbReference type="Proteomes" id="UP000715441">
    <property type="component" value="Unassembled WGS sequence"/>
</dbReference>
<feature type="transmembrane region" description="Helical" evidence="6">
    <location>
        <begin position="173"/>
        <end position="190"/>
    </location>
</feature>
<dbReference type="EMBL" id="JAAXLS010000002">
    <property type="protein sequence ID" value="NKQ52435.1"/>
    <property type="molecule type" value="Genomic_DNA"/>
</dbReference>
<feature type="transmembrane region" description="Helical" evidence="6">
    <location>
        <begin position="749"/>
        <end position="768"/>
    </location>
</feature>
<evidence type="ECO:0000256" key="3">
    <source>
        <dbReference type="ARBA" id="ARBA00022692"/>
    </source>
</evidence>
<feature type="transmembrane region" description="Helical" evidence="6">
    <location>
        <begin position="71"/>
        <end position="94"/>
    </location>
</feature>
<feature type="transmembrane region" description="Helical" evidence="6">
    <location>
        <begin position="30"/>
        <end position="51"/>
    </location>
</feature>
<keyword evidence="3 6" id="KW-0812">Transmembrane</keyword>
<keyword evidence="2" id="KW-1003">Cell membrane</keyword>
<dbReference type="SUPFAM" id="SSF48317">
    <property type="entry name" value="Acid phosphatase/Vanadium-dependent haloperoxidase"/>
    <property type="match status" value="1"/>
</dbReference>